<dbReference type="Pfam" id="PF12833">
    <property type="entry name" value="HTH_18"/>
    <property type="match status" value="1"/>
</dbReference>
<gene>
    <name evidence="5" type="ORF">MUB52_20135</name>
</gene>
<dbReference type="InterPro" id="IPR018060">
    <property type="entry name" value="HTH_AraC"/>
</dbReference>
<dbReference type="InterPro" id="IPR050959">
    <property type="entry name" value="MarA-like"/>
</dbReference>
<dbReference type="SUPFAM" id="SSF46689">
    <property type="entry name" value="Homeodomain-like"/>
    <property type="match status" value="1"/>
</dbReference>
<keyword evidence="3" id="KW-0804">Transcription</keyword>
<name>A0ABT3BKX2_9RHOB</name>
<organism evidence="5 6">
    <name type="scientific">Roseobacter sinensis</name>
    <dbReference type="NCBI Taxonomy" id="2931391"/>
    <lineage>
        <taxon>Bacteria</taxon>
        <taxon>Pseudomonadati</taxon>
        <taxon>Pseudomonadota</taxon>
        <taxon>Alphaproteobacteria</taxon>
        <taxon>Rhodobacterales</taxon>
        <taxon>Roseobacteraceae</taxon>
        <taxon>Roseobacter</taxon>
    </lineage>
</organism>
<evidence type="ECO:0000259" key="4">
    <source>
        <dbReference type="PROSITE" id="PS01124"/>
    </source>
</evidence>
<evidence type="ECO:0000313" key="6">
    <source>
        <dbReference type="Proteomes" id="UP001208690"/>
    </source>
</evidence>
<evidence type="ECO:0000313" key="5">
    <source>
        <dbReference type="EMBL" id="MCV3273749.1"/>
    </source>
</evidence>
<feature type="domain" description="HTH araC/xylS-type" evidence="4">
    <location>
        <begin position="1"/>
        <end position="62"/>
    </location>
</feature>
<dbReference type="EMBL" id="JALIEB010000019">
    <property type="protein sequence ID" value="MCV3273749.1"/>
    <property type="molecule type" value="Genomic_DNA"/>
</dbReference>
<reference evidence="5 6" key="1">
    <citation type="submission" date="2022-04" db="EMBL/GenBank/DDBJ databases">
        <title>Roseobacter sp. WL0113 is a bacterium isolated from neritic sediment.</title>
        <authorList>
            <person name="Wang L."/>
            <person name="He W."/>
            <person name="Zhang D.-F."/>
        </authorList>
    </citation>
    <scope>NUCLEOTIDE SEQUENCE [LARGE SCALE GENOMIC DNA]</scope>
    <source>
        <strain evidence="5 6">WL0113</strain>
    </source>
</reference>
<dbReference type="SUPFAM" id="SSF75304">
    <property type="entry name" value="Amidase signature (AS) enzymes"/>
    <property type="match status" value="1"/>
</dbReference>
<comment type="caution">
    <text evidence="5">The sequence shown here is derived from an EMBL/GenBank/DDBJ whole genome shotgun (WGS) entry which is preliminary data.</text>
</comment>
<dbReference type="InterPro" id="IPR023631">
    <property type="entry name" value="Amidase_dom"/>
</dbReference>
<evidence type="ECO:0000256" key="3">
    <source>
        <dbReference type="ARBA" id="ARBA00023163"/>
    </source>
</evidence>
<dbReference type="PANTHER" id="PTHR47504:SF5">
    <property type="entry name" value="RIGHT ORIGIN-BINDING PROTEIN"/>
    <property type="match status" value="1"/>
</dbReference>
<dbReference type="Gene3D" id="1.10.10.60">
    <property type="entry name" value="Homeodomain-like"/>
    <property type="match status" value="1"/>
</dbReference>
<dbReference type="PROSITE" id="PS01124">
    <property type="entry name" value="HTH_ARAC_FAMILY_2"/>
    <property type="match status" value="1"/>
</dbReference>
<keyword evidence="2" id="KW-0238">DNA-binding</keyword>
<keyword evidence="6" id="KW-1185">Reference proteome</keyword>
<dbReference type="InterPro" id="IPR009057">
    <property type="entry name" value="Homeodomain-like_sf"/>
</dbReference>
<dbReference type="Pfam" id="PF01425">
    <property type="entry name" value="Amidase"/>
    <property type="match status" value="1"/>
</dbReference>
<dbReference type="InterPro" id="IPR036928">
    <property type="entry name" value="AS_sf"/>
</dbReference>
<protein>
    <submittedName>
        <fullName evidence="5">Helix-turn-helix domain-containing protein</fullName>
    </submittedName>
</protein>
<dbReference type="SMART" id="SM00342">
    <property type="entry name" value="HTH_ARAC"/>
    <property type="match status" value="1"/>
</dbReference>
<evidence type="ECO:0000256" key="2">
    <source>
        <dbReference type="ARBA" id="ARBA00023125"/>
    </source>
</evidence>
<sequence>MGEPVKQYITARRLEAAARDLAKAEHVNLLQTALDCGFQSHSAVSKAFRARFGMSPSTFRKDPAAARKAPDPSRQLLIAAPPRGMIDPVDVVDLPIFHFQFRASFGTEDGRFFARQDQDITHQLERLLAQPRAPDLLVMSCFPDTPQQLNDADAPVLFGRASARRSPEFLANVMRGYRHNPKRYPAALAERQALSAIIDDFLGDAALWLLPVTAVGAFKHMAPTSDRNGVRDHATPLEISRRPANYFDALTSFVTPISLTGHPVVALPLGLDKNGMPIGAQLIGGQGQERRLIRSAKRLCDVLRPRVCPMLVQT</sequence>
<dbReference type="Gene3D" id="3.90.1300.10">
    <property type="entry name" value="Amidase signature (AS) domain"/>
    <property type="match status" value="1"/>
</dbReference>
<dbReference type="Proteomes" id="UP001208690">
    <property type="component" value="Unassembled WGS sequence"/>
</dbReference>
<proteinExistence type="predicted"/>
<dbReference type="PANTHER" id="PTHR47504">
    <property type="entry name" value="RIGHT ORIGIN-BINDING PROTEIN"/>
    <property type="match status" value="1"/>
</dbReference>
<keyword evidence="1" id="KW-0805">Transcription regulation</keyword>
<evidence type="ECO:0000256" key="1">
    <source>
        <dbReference type="ARBA" id="ARBA00023015"/>
    </source>
</evidence>
<accession>A0ABT3BKX2</accession>